<feature type="region of interest" description="Disordered" evidence="8">
    <location>
        <begin position="1"/>
        <end position="45"/>
    </location>
</feature>
<feature type="compositionally biased region" description="Basic and acidic residues" evidence="8">
    <location>
        <begin position="34"/>
        <end position="45"/>
    </location>
</feature>
<keyword evidence="7" id="KW-0788">Thiol protease</keyword>
<evidence type="ECO:0000256" key="2">
    <source>
        <dbReference type="ARBA" id="ARBA00009085"/>
    </source>
</evidence>
<dbReference type="AlphaFoldDB" id="A0A210R181"/>
<feature type="domain" description="USP" evidence="9">
    <location>
        <begin position="1"/>
        <end position="287"/>
    </location>
</feature>
<dbReference type="GO" id="GO:0016579">
    <property type="term" value="P:protein deubiquitination"/>
    <property type="evidence" value="ECO:0007669"/>
    <property type="project" value="InterPro"/>
</dbReference>
<sequence>MGEVNLEEKKERMGKEEENDNTNEDIQDIEEEREEKTGKGQLQDSKDKETLYEFLKYLSTPMGNKVVTNKCSIETSLETFISAECYPERSLQCRKCGVPNSSALPDNSQTTKRILIADPPPILVLQLNRVQQVVRNGLVKLEKVTHQINYPETLDISPYSSKFCTGRINAQYQLYAVIVHRGGLGRGHYIAYIKVPADGTPQSNQHSASRQDIDSLLTKYETDPALQTNYINVCVKEANDTSVIEKNTLQKSFKWFKFNDSKVTECETPPHGDDSLSDAYMLFYNEVK</sequence>
<gene>
    <name evidence="10" type="ORF">KP79_PYT06587</name>
</gene>
<dbReference type="GO" id="GO:0005829">
    <property type="term" value="C:cytosol"/>
    <property type="evidence" value="ECO:0007669"/>
    <property type="project" value="TreeGrafter"/>
</dbReference>
<evidence type="ECO:0000259" key="9">
    <source>
        <dbReference type="PROSITE" id="PS50235"/>
    </source>
</evidence>
<dbReference type="InterPro" id="IPR018200">
    <property type="entry name" value="USP_CS"/>
</dbReference>
<dbReference type="GO" id="GO:0006508">
    <property type="term" value="P:proteolysis"/>
    <property type="evidence" value="ECO:0007669"/>
    <property type="project" value="UniProtKB-KW"/>
</dbReference>
<evidence type="ECO:0000313" key="11">
    <source>
        <dbReference type="Proteomes" id="UP000242188"/>
    </source>
</evidence>
<evidence type="ECO:0000256" key="8">
    <source>
        <dbReference type="SAM" id="MobiDB-lite"/>
    </source>
</evidence>
<evidence type="ECO:0000313" key="10">
    <source>
        <dbReference type="EMBL" id="OWF54798.1"/>
    </source>
</evidence>
<dbReference type="OrthoDB" id="6254320at2759"/>
<dbReference type="PANTHER" id="PTHR24006">
    <property type="entry name" value="UBIQUITIN CARBOXYL-TERMINAL HYDROLASE"/>
    <property type="match status" value="1"/>
</dbReference>
<dbReference type="InterPro" id="IPR038765">
    <property type="entry name" value="Papain-like_cys_pep_sf"/>
</dbReference>
<keyword evidence="5" id="KW-0833">Ubl conjugation pathway</keyword>
<keyword evidence="6 10" id="KW-0378">Hydrolase</keyword>
<evidence type="ECO:0000256" key="1">
    <source>
        <dbReference type="ARBA" id="ARBA00000707"/>
    </source>
</evidence>
<keyword evidence="4" id="KW-0645">Protease</keyword>
<comment type="caution">
    <text evidence="10">The sequence shown here is derived from an EMBL/GenBank/DDBJ whole genome shotgun (WGS) entry which is preliminary data.</text>
</comment>
<dbReference type="EMBL" id="NEDP02000875">
    <property type="protein sequence ID" value="OWF54798.1"/>
    <property type="molecule type" value="Genomic_DNA"/>
</dbReference>
<organism evidence="10 11">
    <name type="scientific">Mizuhopecten yessoensis</name>
    <name type="common">Japanese scallop</name>
    <name type="synonym">Patinopecten yessoensis</name>
    <dbReference type="NCBI Taxonomy" id="6573"/>
    <lineage>
        <taxon>Eukaryota</taxon>
        <taxon>Metazoa</taxon>
        <taxon>Spiralia</taxon>
        <taxon>Lophotrochozoa</taxon>
        <taxon>Mollusca</taxon>
        <taxon>Bivalvia</taxon>
        <taxon>Autobranchia</taxon>
        <taxon>Pteriomorphia</taxon>
        <taxon>Pectinida</taxon>
        <taxon>Pectinoidea</taxon>
        <taxon>Pectinidae</taxon>
        <taxon>Mizuhopecten</taxon>
    </lineage>
</organism>
<evidence type="ECO:0000256" key="4">
    <source>
        <dbReference type="ARBA" id="ARBA00022670"/>
    </source>
</evidence>
<feature type="compositionally biased region" description="Acidic residues" evidence="8">
    <location>
        <begin position="17"/>
        <end position="33"/>
    </location>
</feature>
<dbReference type="InterPro" id="IPR050164">
    <property type="entry name" value="Peptidase_C19"/>
</dbReference>
<name>A0A210R181_MIZYE</name>
<reference evidence="10 11" key="1">
    <citation type="journal article" date="2017" name="Nat. Ecol. Evol.">
        <title>Scallop genome provides insights into evolution of bilaterian karyotype and development.</title>
        <authorList>
            <person name="Wang S."/>
            <person name="Zhang J."/>
            <person name="Jiao W."/>
            <person name="Li J."/>
            <person name="Xun X."/>
            <person name="Sun Y."/>
            <person name="Guo X."/>
            <person name="Huan P."/>
            <person name="Dong B."/>
            <person name="Zhang L."/>
            <person name="Hu X."/>
            <person name="Sun X."/>
            <person name="Wang J."/>
            <person name="Zhao C."/>
            <person name="Wang Y."/>
            <person name="Wang D."/>
            <person name="Huang X."/>
            <person name="Wang R."/>
            <person name="Lv J."/>
            <person name="Li Y."/>
            <person name="Zhang Z."/>
            <person name="Liu B."/>
            <person name="Lu W."/>
            <person name="Hui Y."/>
            <person name="Liang J."/>
            <person name="Zhou Z."/>
            <person name="Hou R."/>
            <person name="Li X."/>
            <person name="Liu Y."/>
            <person name="Li H."/>
            <person name="Ning X."/>
            <person name="Lin Y."/>
            <person name="Zhao L."/>
            <person name="Xing Q."/>
            <person name="Dou J."/>
            <person name="Li Y."/>
            <person name="Mao J."/>
            <person name="Guo H."/>
            <person name="Dou H."/>
            <person name="Li T."/>
            <person name="Mu C."/>
            <person name="Jiang W."/>
            <person name="Fu Q."/>
            <person name="Fu X."/>
            <person name="Miao Y."/>
            <person name="Liu J."/>
            <person name="Yu Q."/>
            <person name="Li R."/>
            <person name="Liao H."/>
            <person name="Li X."/>
            <person name="Kong Y."/>
            <person name="Jiang Z."/>
            <person name="Chourrout D."/>
            <person name="Li R."/>
            <person name="Bao Z."/>
        </authorList>
    </citation>
    <scope>NUCLEOTIDE SEQUENCE [LARGE SCALE GENOMIC DNA]</scope>
    <source>
        <strain evidence="10 11">PY_sf001</strain>
    </source>
</reference>
<dbReference type="EC" id="3.4.19.12" evidence="3"/>
<proteinExistence type="inferred from homology"/>
<evidence type="ECO:0000256" key="3">
    <source>
        <dbReference type="ARBA" id="ARBA00012759"/>
    </source>
</evidence>
<keyword evidence="11" id="KW-1185">Reference proteome</keyword>
<dbReference type="PROSITE" id="PS00973">
    <property type="entry name" value="USP_2"/>
    <property type="match status" value="1"/>
</dbReference>
<dbReference type="CDD" id="cd02257">
    <property type="entry name" value="Peptidase_C19"/>
    <property type="match status" value="1"/>
</dbReference>
<comment type="catalytic activity">
    <reaction evidence="1">
        <text>Thiol-dependent hydrolysis of ester, thioester, amide, peptide and isopeptide bonds formed by the C-terminal Gly of ubiquitin (a 76-residue protein attached to proteins as an intracellular targeting signal).</text>
        <dbReference type="EC" id="3.4.19.12"/>
    </reaction>
</comment>
<dbReference type="PANTHER" id="PTHR24006:SF888">
    <property type="entry name" value="UBIQUITIN CARBOXYL-TERMINAL HYDROLASE 30"/>
    <property type="match status" value="1"/>
</dbReference>
<dbReference type="GO" id="GO:0004843">
    <property type="term" value="F:cysteine-type deubiquitinase activity"/>
    <property type="evidence" value="ECO:0007669"/>
    <property type="project" value="UniProtKB-EC"/>
</dbReference>
<accession>A0A210R181</accession>
<protein>
    <recommendedName>
        <fullName evidence="3">ubiquitinyl hydrolase 1</fullName>
        <ecNumber evidence="3">3.4.19.12</ecNumber>
    </recommendedName>
</protein>
<comment type="similarity">
    <text evidence="2">Belongs to the peptidase C19 family.</text>
</comment>
<dbReference type="Proteomes" id="UP000242188">
    <property type="component" value="Unassembled WGS sequence"/>
</dbReference>
<dbReference type="Gene3D" id="3.90.70.10">
    <property type="entry name" value="Cysteine proteinases"/>
    <property type="match status" value="1"/>
</dbReference>
<feature type="compositionally biased region" description="Basic and acidic residues" evidence="8">
    <location>
        <begin position="1"/>
        <end position="16"/>
    </location>
</feature>
<dbReference type="PROSITE" id="PS50235">
    <property type="entry name" value="USP_3"/>
    <property type="match status" value="1"/>
</dbReference>
<dbReference type="SUPFAM" id="SSF54001">
    <property type="entry name" value="Cysteine proteinases"/>
    <property type="match status" value="1"/>
</dbReference>
<evidence type="ECO:0000256" key="7">
    <source>
        <dbReference type="ARBA" id="ARBA00022807"/>
    </source>
</evidence>
<dbReference type="InterPro" id="IPR001394">
    <property type="entry name" value="Peptidase_C19_UCH"/>
</dbReference>
<dbReference type="STRING" id="6573.A0A210R181"/>
<dbReference type="Pfam" id="PF00443">
    <property type="entry name" value="UCH"/>
    <property type="match status" value="1"/>
</dbReference>
<evidence type="ECO:0000256" key="6">
    <source>
        <dbReference type="ARBA" id="ARBA00022801"/>
    </source>
</evidence>
<evidence type="ECO:0000256" key="5">
    <source>
        <dbReference type="ARBA" id="ARBA00022786"/>
    </source>
</evidence>
<dbReference type="GO" id="GO:0005634">
    <property type="term" value="C:nucleus"/>
    <property type="evidence" value="ECO:0007669"/>
    <property type="project" value="TreeGrafter"/>
</dbReference>
<dbReference type="InterPro" id="IPR028889">
    <property type="entry name" value="USP"/>
</dbReference>